<dbReference type="GO" id="GO:0003677">
    <property type="term" value="F:DNA binding"/>
    <property type="evidence" value="ECO:0007669"/>
    <property type="project" value="UniProtKB-KW"/>
</dbReference>
<dbReference type="InterPro" id="IPR036388">
    <property type="entry name" value="WH-like_DNA-bd_sf"/>
</dbReference>
<dbReference type="CDD" id="cd00090">
    <property type="entry name" value="HTH_ARSR"/>
    <property type="match status" value="1"/>
</dbReference>
<dbReference type="Pfam" id="PF01614">
    <property type="entry name" value="IclR_C"/>
    <property type="match status" value="1"/>
</dbReference>
<dbReference type="GO" id="GO:0045892">
    <property type="term" value="P:negative regulation of DNA-templated transcription"/>
    <property type="evidence" value="ECO:0007669"/>
    <property type="project" value="TreeGrafter"/>
</dbReference>
<dbReference type="InterPro" id="IPR011991">
    <property type="entry name" value="ArsR-like_HTH"/>
</dbReference>
<reference evidence="6" key="2">
    <citation type="journal article" date="2012" name="PLoS ONE">
        <title>A Deeply Branching Thermophilic Bacterium with an Ancient Acetyl-CoA Pathway Dominates a Subsurface Ecosystem.</title>
        <authorList>
            <person name="Takami H."/>
            <person name="Noguchi H."/>
            <person name="Takaki Y."/>
            <person name="Uchiyama I."/>
            <person name="Toyoda A."/>
            <person name="Nishi S."/>
            <person name="Chee G.-J."/>
            <person name="Arai W."/>
            <person name="Nunoura T."/>
            <person name="Itoh T."/>
            <person name="Hattori M."/>
            <person name="Takai K."/>
        </authorList>
    </citation>
    <scope>NUCLEOTIDE SEQUENCE</scope>
</reference>
<dbReference type="GO" id="GO:0003700">
    <property type="term" value="F:DNA-binding transcription factor activity"/>
    <property type="evidence" value="ECO:0007669"/>
    <property type="project" value="InterPro"/>
</dbReference>
<dbReference type="FunFam" id="1.10.10.10:FF:000056">
    <property type="entry name" value="IclR family transcriptional regulator"/>
    <property type="match status" value="1"/>
</dbReference>
<dbReference type="Gene3D" id="1.10.10.10">
    <property type="entry name" value="Winged helix-like DNA-binding domain superfamily/Winged helix DNA-binding domain"/>
    <property type="match status" value="1"/>
</dbReference>
<keyword evidence="2" id="KW-0238">DNA-binding</keyword>
<feature type="domain" description="IclR-ED" evidence="5">
    <location>
        <begin position="68"/>
        <end position="251"/>
    </location>
</feature>
<evidence type="ECO:0000259" key="5">
    <source>
        <dbReference type="PROSITE" id="PS51078"/>
    </source>
</evidence>
<dbReference type="PANTHER" id="PTHR30136">
    <property type="entry name" value="HELIX-TURN-HELIX TRANSCRIPTIONAL REGULATOR, ICLR FAMILY"/>
    <property type="match status" value="1"/>
</dbReference>
<proteinExistence type="predicted"/>
<dbReference type="PROSITE" id="PS51078">
    <property type="entry name" value="ICLR_ED"/>
    <property type="match status" value="1"/>
</dbReference>
<dbReference type="InterPro" id="IPR036390">
    <property type="entry name" value="WH_DNA-bd_sf"/>
</dbReference>
<dbReference type="Pfam" id="PF09339">
    <property type="entry name" value="HTH_IclR"/>
    <property type="match status" value="1"/>
</dbReference>
<gene>
    <name evidence="6" type="ORF">HGMM_F24F10C28</name>
</gene>
<dbReference type="InterPro" id="IPR005471">
    <property type="entry name" value="Tscrpt_reg_IclR_N"/>
</dbReference>
<dbReference type="EMBL" id="AP011712">
    <property type="protein sequence ID" value="BAL55210.1"/>
    <property type="molecule type" value="Genomic_DNA"/>
</dbReference>
<dbReference type="AlphaFoldDB" id="H5SGC4"/>
<dbReference type="SMART" id="SM00346">
    <property type="entry name" value="HTH_ICLR"/>
    <property type="match status" value="1"/>
</dbReference>
<feature type="domain" description="HTH iclR-type" evidence="4">
    <location>
        <begin position="5"/>
        <end position="67"/>
    </location>
</feature>
<sequence length="273" mass="29310">MAAHSPAVSRAVAALDALARASDGLTLSELARETGEPKSTLHAILATLVEAGLLVRDGATKRYRLGPHLLALAGAYARQSDLLRAFGEVARPLARELGETIQLAILQGRDVLYVGKQEGTQWVRLASEVGTRLPAHATSLGKCLLAWLPPEELERLLAAGPLVALTPRTITDPDILRAELAQVRERGYAIDRGETLPDVWCFGAPVRDAQGAVVAALSISVPVTRIAPERIDELIAAARWAATELSLRLGYCDMVTAEGEEVIEDVQRRRVAP</sequence>
<keyword evidence="3" id="KW-0804">Transcription</keyword>
<dbReference type="SUPFAM" id="SSF46785">
    <property type="entry name" value="Winged helix' DNA-binding domain"/>
    <property type="match status" value="1"/>
</dbReference>
<keyword evidence="1" id="KW-0805">Transcription regulation</keyword>
<evidence type="ECO:0000256" key="2">
    <source>
        <dbReference type="ARBA" id="ARBA00023125"/>
    </source>
</evidence>
<dbReference type="InterPro" id="IPR014757">
    <property type="entry name" value="Tscrpt_reg_IclR_C"/>
</dbReference>
<organism evidence="6">
    <name type="scientific">uncultured prokaryote</name>
    <dbReference type="NCBI Taxonomy" id="198431"/>
    <lineage>
        <taxon>unclassified sequences</taxon>
        <taxon>environmental samples</taxon>
    </lineage>
</organism>
<evidence type="ECO:0000256" key="1">
    <source>
        <dbReference type="ARBA" id="ARBA00023015"/>
    </source>
</evidence>
<name>H5SGC4_9ZZZZ</name>
<dbReference type="InterPro" id="IPR029016">
    <property type="entry name" value="GAF-like_dom_sf"/>
</dbReference>
<evidence type="ECO:0000256" key="3">
    <source>
        <dbReference type="ARBA" id="ARBA00023163"/>
    </source>
</evidence>
<evidence type="ECO:0000259" key="4">
    <source>
        <dbReference type="PROSITE" id="PS51077"/>
    </source>
</evidence>
<dbReference type="PROSITE" id="PS51077">
    <property type="entry name" value="HTH_ICLR"/>
    <property type="match status" value="1"/>
</dbReference>
<evidence type="ECO:0000313" key="6">
    <source>
        <dbReference type="EMBL" id="BAL55210.1"/>
    </source>
</evidence>
<reference evidence="6" key="1">
    <citation type="journal article" date="2005" name="Environ. Microbiol.">
        <title>Genetic and functional properties of uncultivated thermophilic crenarchaeotes from a subsurface gold mine as revealed by analysis of genome fragments.</title>
        <authorList>
            <person name="Nunoura T."/>
            <person name="Hirayama H."/>
            <person name="Takami H."/>
            <person name="Oida H."/>
            <person name="Nishi S."/>
            <person name="Shimamura S."/>
            <person name="Suzuki Y."/>
            <person name="Inagaki F."/>
            <person name="Takai K."/>
            <person name="Nealson K.H."/>
            <person name="Horikoshi K."/>
        </authorList>
    </citation>
    <scope>NUCLEOTIDE SEQUENCE</scope>
</reference>
<dbReference type="InterPro" id="IPR001845">
    <property type="entry name" value="HTH_ArsR_DNA-bd_dom"/>
</dbReference>
<dbReference type="InterPro" id="IPR050707">
    <property type="entry name" value="HTH_MetabolicPath_Reg"/>
</dbReference>
<dbReference type="SMART" id="SM00418">
    <property type="entry name" value="HTH_ARSR"/>
    <property type="match status" value="1"/>
</dbReference>
<dbReference type="PANTHER" id="PTHR30136:SF35">
    <property type="entry name" value="HTH-TYPE TRANSCRIPTIONAL REGULATOR RV1719"/>
    <property type="match status" value="1"/>
</dbReference>
<dbReference type="Gene3D" id="3.30.450.40">
    <property type="match status" value="1"/>
</dbReference>
<protein>
    <submittedName>
        <fullName evidence="6">IclR-family transcriptional regulator</fullName>
    </submittedName>
</protein>
<dbReference type="SUPFAM" id="SSF55781">
    <property type="entry name" value="GAF domain-like"/>
    <property type="match status" value="1"/>
</dbReference>
<accession>H5SGC4</accession>